<dbReference type="RefSeq" id="WP_090364486.1">
    <property type="nucleotide sequence ID" value="NZ_CP059894.1"/>
</dbReference>
<gene>
    <name evidence="1" type="ORF">HZU40_18200</name>
</gene>
<dbReference type="Gene3D" id="3.30.70.100">
    <property type="match status" value="1"/>
</dbReference>
<evidence type="ECO:0000313" key="1">
    <source>
        <dbReference type="EMBL" id="QNJ90219.1"/>
    </source>
</evidence>
<dbReference type="GO" id="GO:0004497">
    <property type="term" value="F:monooxygenase activity"/>
    <property type="evidence" value="ECO:0007669"/>
    <property type="project" value="UniProtKB-KW"/>
</dbReference>
<protein>
    <submittedName>
        <fullName evidence="1">Antibiotic biosynthesis monooxygenase</fullName>
    </submittedName>
</protein>
<reference evidence="1 2" key="1">
    <citation type="submission" date="2020-07" db="EMBL/GenBank/DDBJ databases">
        <title>Draft genome sequence of four isobutane-metabolizing strains capable of cometabolically degrading diverse ether contaminants.</title>
        <authorList>
            <person name="Chen W."/>
            <person name="Faulkner N."/>
            <person name="Smith C."/>
            <person name="Hyman M."/>
        </authorList>
    </citation>
    <scope>NUCLEOTIDE SEQUENCE [LARGE SCALE GENOMIC DNA]</scope>
    <source>
        <strain evidence="1 2">2A</strain>
    </source>
</reference>
<keyword evidence="1" id="KW-0560">Oxidoreductase</keyword>
<sequence>MFARSTTVMARLDKIDAGIAHVRDEVMTALPELPGWVGLSLMVDRESGRCIVTTAWESEDAMRSSFEETAQMRNQAANEFGGTAWTENWEIAVLHRTHSSDSRRAWVRATWVSVPLDLIDAGIDYFRGAVLPQVEHLPGFCSASLMIDRATGRGVSSVSFSSHDAMVDNRDQATALKMASMRAAGASEVDEAEFELAVAHLRVPELV</sequence>
<proteinExistence type="predicted"/>
<evidence type="ECO:0000313" key="2">
    <source>
        <dbReference type="Proteomes" id="UP000515498"/>
    </source>
</evidence>
<dbReference type="SUPFAM" id="SSF54909">
    <property type="entry name" value="Dimeric alpha+beta barrel"/>
    <property type="match status" value="1"/>
</dbReference>
<keyword evidence="1" id="KW-0503">Monooxygenase</keyword>
<accession>A0A7G8P7A3</accession>
<dbReference type="InterPro" id="IPR011008">
    <property type="entry name" value="Dimeric_a/b-barrel"/>
</dbReference>
<organism evidence="1 2">
    <name type="scientific">Mycolicibacterium fluoranthenivorans</name>
    <dbReference type="NCBI Taxonomy" id="258505"/>
    <lineage>
        <taxon>Bacteria</taxon>
        <taxon>Bacillati</taxon>
        <taxon>Actinomycetota</taxon>
        <taxon>Actinomycetes</taxon>
        <taxon>Mycobacteriales</taxon>
        <taxon>Mycobacteriaceae</taxon>
        <taxon>Mycolicibacterium</taxon>
    </lineage>
</organism>
<dbReference type="EMBL" id="CP059894">
    <property type="protein sequence ID" value="QNJ90219.1"/>
    <property type="molecule type" value="Genomic_DNA"/>
</dbReference>
<dbReference type="AlphaFoldDB" id="A0A7G8P7A3"/>
<name>A0A7G8P7A3_9MYCO</name>
<dbReference type="Proteomes" id="UP000515498">
    <property type="component" value="Chromosome"/>
</dbReference>
<dbReference type="KEGG" id="mflu:HZU40_18200"/>